<evidence type="ECO:0000313" key="4">
    <source>
        <dbReference type="EMBL" id="RIJ42611.1"/>
    </source>
</evidence>
<keyword evidence="1" id="KW-0175">Coiled coil</keyword>
<organism evidence="4 5">
    <name type="scientific">Pontibacter oryzae</name>
    <dbReference type="NCBI Taxonomy" id="2304593"/>
    <lineage>
        <taxon>Bacteria</taxon>
        <taxon>Pseudomonadati</taxon>
        <taxon>Bacteroidota</taxon>
        <taxon>Cytophagia</taxon>
        <taxon>Cytophagales</taxon>
        <taxon>Hymenobacteraceae</taxon>
        <taxon>Pontibacter</taxon>
    </lineage>
</organism>
<keyword evidence="4" id="KW-0067">ATP-binding</keyword>
<protein>
    <submittedName>
        <fullName evidence="4">ATP-binding cassette family protein</fullName>
    </submittedName>
</protein>
<dbReference type="RefSeq" id="WP_119430493.1">
    <property type="nucleotide sequence ID" value="NZ_QWGE01000001.1"/>
</dbReference>
<feature type="coiled-coil region" evidence="1">
    <location>
        <begin position="1080"/>
        <end position="1107"/>
    </location>
</feature>
<evidence type="ECO:0000256" key="1">
    <source>
        <dbReference type="SAM" id="Coils"/>
    </source>
</evidence>
<feature type="coiled-coil region" evidence="1">
    <location>
        <begin position="297"/>
        <end position="324"/>
    </location>
</feature>
<keyword evidence="5" id="KW-1185">Reference proteome</keyword>
<accession>A0A399SHW9</accession>
<comment type="caution">
    <text evidence="4">The sequence shown here is derived from an EMBL/GenBank/DDBJ whole genome shotgun (WGS) entry which is preliminary data.</text>
</comment>
<sequence length="1217" mass="139861">MKILSVRFQNLNSLKGEHEIRFDQSPLAEAGLFAITGPTGAGKTTILDAITVGLYGLVHRHSTDKPLELMTRHTAESYSEVTFEANGKKYRSKWHLRRSRGKADGNIQPVHMELFDFSGDTLFDLKPSEVPGKVAELCGLDYNQFLRSVMLSQGDFARFLKANPNERSSLLEKITDTGIYSQISQYAFQKAKEERQKREDLERRLQDTQLLPEEQRSAYQQSIADLRDQETQQENAIKALQEKLHWLQAVAQLKARQTHHQKALQLQEQKLASMQPQFQKLQQHEQAHQFVGELAEIRNANSKVSEVKEELQLLQKRVPTLETELEAAGSIASETTKRQQQQQEAMQKLEPLLAKVNKLDHQLYTIREAYSKNKTAYLSFEEALELQKQELQARQTQLEALTNEATSIKSWLEQHTKLQDLKENLPDLRATLRDLQEAEKLIERTQQEEKEHLQQKEQDAQQLLSLQQEQAQLNQRQVQLQASHTEKLANLQKLLEGKELQDLEAAAQQQPALVARYERMQELAQQHTTQQQKLQNITKQLALHQNQEQQWQLQLQEIAAKHTLAQEHLEALQKLVALQQQIQQYEEARHTLHQGEPCPLCGSEEHPFAEHGYTFDLPEEVKKRDQQQELVKALEKSINQLQLQISSLKQQQTLAHTTKSETESEINRLSQLFGQLTAGLPQSLHINQAEEVTAYLQQHRNTANALQQQLAQARTLSRELESMKQQQQYNREAQVQAQAKFNQLEQSGRLLNNQLQKLQVLLTDAREQQQVHTETAQSFAAAYGQMYKPDQREQLIQSLEQLSVQFSQKQIALQDMREKYIELKEVVRSMNNRVQELEKEHQERKAALKEEHEQLTQLKEERQQLFGDKDPEQERQSAAKALRVCAEQAEAARAKQKQKQQELQEARSRHSECQHKHQQHTSVLEELRQGLMVVLRQKGIETIEALTQMLLERDEADRLANLKAQAEKHLTELRKSCSDVKEELAQQEAKLLTVDTIDTLEQQQRHNAEKQRELIAQRARLEQLLEQDAKQRDKNKELALQLQTQQQVYHRWAQLSDLIGSAEGTKFSRFAQGLTLARLVELANRHLQKLNDRYRILKSSAEDLELLIVDTYQAEAIRPMNTLSGGESFLVSLALALGLSDLAGRRTQINSLFIDEGFGTLDAETLDAAISTLENLQASGKMIGIISHVEALKERIHTQIKVQRQPGGVSKVEVVGL</sequence>
<dbReference type="PANTHER" id="PTHR32114">
    <property type="entry name" value="ABC TRANSPORTER ABCH.3"/>
    <property type="match status" value="1"/>
</dbReference>
<dbReference type="InterPro" id="IPR027417">
    <property type="entry name" value="P-loop_NTPase"/>
</dbReference>
<evidence type="ECO:0000256" key="2">
    <source>
        <dbReference type="SAM" id="MobiDB-lite"/>
    </source>
</evidence>
<feature type="compositionally biased region" description="Basic and acidic residues" evidence="2">
    <location>
        <begin position="899"/>
        <end position="915"/>
    </location>
</feature>
<dbReference type="Proteomes" id="UP000266005">
    <property type="component" value="Unassembled WGS sequence"/>
</dbReference>
<feature type="coiled-coil region" evidence="1">
    <location>
        <begin position="191"/>
        <end position="243"/>
    </location>
</feature>
<dbReference type="EMBL" id="QWGE01000001">
    <property type="protein sequence ID" value="RIJ42611.1"/>
    <property type="molecule type" value="Genomic_DNA"/>
</dbReference>
<dbReference type="PANTHER" id="PTHR32114:SF2">
    <property type="entry name" value="ABC TRANSPORTER ABCH.3"/>
    <property type="match status" value="1"/>
</dbReference>
<dbReference type="GO" id="GO:0006302">
    <property type="term" value="P:double-strand break repair"/>
    <property type="evidence" value="ECO:0007669"/>
    <property type="project" value="InterPro"/>
</dbReference>
<dbReference type="Gene3D" id="3.40.50.300">
    <property type="entry name" value="P-loop containing nucleotide triphosphate hydrolases"/>
    <property type="match status" value="2"/>
</dbReference>
<feature type="coiled-coil region" evidence="1">
    <location>
        <begin position="624"/>
        <end position="651"/>
    </location>
</feature>
<keyword evidence="4" id="KW-0547">Nucleotide-binding</keyword>
<proteinExistence type="predicted"/>
<evidence type="ECO:0000313" key="5">
    <source>
        <dbReference type="Proteomes" id="UP000266005"/>
    </source>
</evidence>
<dbReference type="GO" id="GO:0005524">
    <property type="term" value="F:ATP binding"/>
    <property type="evidence" value="ECO:0007669"/>
    <property type="project" value="UniProtKB-KW"/>
</dbReference>
<evidence type="ECO:0000259" key="3">
    <source>
        <dbReference type="Pfam" id="PF13476"/>
    </source>
</evidence>
<feature type="region of interest" description="Disordered" evidence="2">
    <location>
        <begin position="893"/>
        <end position="919"/>
    </location>
</feature>
<dbReference type="SUPFAM" id="SSF52540">
    <property type="entry name" value="P-loop containing nucleoside triphosphate hydrolases"/>
    <property type="match status" value="2"/>
</dbReference>
<feature type="coiled-coil region" evidence="1">
    <location>
        <begin position="689"/>
        <end position="768"/>
    </location>
</feature>
<name>A0A399SHW9_9BACT</name>
<dbReference type="GO" id="GO:0016887">
    <property type="term" value="F:ATP hydrolysis activity"/>
    <property type="evidence" value="ECO:0007669"/>
    <property type="project" value="InterPro"/>
</dbReference>
<dbReference type="OrthoDB" id="9795626at2"/>
<dbReference type="InterPro" id="IPR038729">
    <property type="entry name" value="Rad50/SbcC_AAA"/>
</dbReference>
<feature type="coiled-coil region" evidence="1">
    <location>
        <begin position="517"/>
        <end position="588"/>
    </location>
</feature>
<feature type="domain" description="Rad50/SbcC-type AAA" evidence="3">
    <location>
        <begin position="6"/>
        <end position="208"/>
    </location>
</feature>
<gene>
    <name evidence="4" type="ORF">D1627_01775</name>
</gene>
<dbReference type="Pfam" id="PF13476">
    <property type="entry name" value="AAA_23"/>
    <property type="match status" value="1"/>
</dbReference>
<dbReference type="Pfam" id="PF13558">
    <property type="entry name" value="SbcC_Walker_B"/>
    <property type="match status" value="1"/>
</dbReference>
<reference evidence="5" key="1">
    <citation type="submission" date="2018-08" db="EMBL/GenBank/DDBJ databases">
        <title>Mucilaginibacter sp. MYSH2.</title>
        <authorList>
            <person name="Seo T."/>
        </authorList>
    </citation>
    <scope>NUCLEOTIDE SEQUENCE [LARGE SCALE GENOMIC DNA]</scope>
    <source>
        <strain evidence="5">KIRAN</strain>
    </source>
</reference>
<feature type="coiled-coil region" evidence="1">
    <location>
        <begin position="956"/>
        <end position="1041"/>
    </location>
</feature>
<feature type="coiled-coil region" evidence="1">
    <location>
        <begin position="381"/>
        <end position="483"/>
    </location>
</feature>
<dbReference type="AlphaFoldDB" id="A0A399SHW9"/>